<dbReference type="AlphaFoldDB" id="A0ABC8TQF9"/>
<keyword evidence="3" id="KW-1185">Reference proteome</keyword>
<comment type="caution">
    <text evidence="2">The sequence shown here is derived from an EMBL/GenBank/DDBJ whole genome shotgun (WGS) entry which is preliminary data.</text>
</comment>
<organism evidence="2 3">
    <name type="scientific">Ilex paraguariensis</name>
    <name type="common">yerba mate</name>
    <dbReference type="NCBI Taxonomy" id="185542"/>
    <lineage>
        <taxon>Eukaryota</taxon>
        <taxon>Viridiplantae</taxon>
        <taxon>Streptophyta</taxon>
        <taxon>Embryophyta</taxon>
        <taxon>Tracheophyta</taxon>
        <taxon>Spermatophyta</taxon>
        <taxon>Magnoliopsida</taxon>
        <taxon>eudicotyledons</taxon>
        <taxon>Gunneridae</taxon>
        <taxon>Pentapetalae</taxon>
        <taxon>asterids</taxon>
        <taxon>campanulids</taxon>
        <taxon>Aquifoliales</taxon>
        <taxon>Aquifoliaceae</taxon>
        <taxon>Ilex</taxon>
    </lineage>
</organism>
<evidence type="ECO:0000256" key="1">
    <source>
        <dbReference type="SAM" id="MobiDB-lite"/>
    </source>
</evidence>
<accession>A0ABC8TQF9</accession>
<dbReference type="Proteomes" id="UP001642360">
    <property type="component" value="Unassembled WGS sequence"/>
</dbReference>
<protein>
    <submittedName>
        <fullName evidence="2">Uncharacterized protein</fullName>
    </submittedName>
</protein>
<evidence type="ECO:0000313" key="2">
    <source>
        <dbReference type="EMBL" id="CAK9171161.1"/>
    </source>
</evidence>
<proteinExistence type="predicted"/>
<evidence type="ECO:0000313" key="3">
    <source>
        <dbReference type="Proteomes" id="UP001642360"/>
    </source>
</evidence>
<reference evidence="2 3" key="1">
    <citation type="submission" date="2024-02" db="EMBL/GenBank/DDBJ databases">
        <authorList>
            <person name="Vignale AGUSTIN F."/>
            <person name="Sosa J E."/>
            <person name="Modenutti C."/>
        </authorList>
    </citation>
    <scope>NUCLEOTIDE SEQUENCE [LARGE SCALE GENOMIC DNA]</scope>
</reference>
<feature type="compositionally biased region" description="Basic and acidic residues" evidence="1">
    <location>
        <begin position="1"/>
        <end position="18"/>
    </location>
</feature>
<dbReference type="EMBL" id="CAUOFW020005661">
    <property type="protein sequence ID" value="CAK9171161.1"/>
    <property type="molecule type" value="Genomic_DNA"/>
</dbReference>
<feature type="region of interest" description="Disordered" evidence="1">
    <location>
        <begin position="1"/>
        <end position="52"/>
    </location>
</feature>
<gene>
    <name evidence="2" type="ORF">ILEXP_LOCUS40699</name>
</gene>
<feature type="non-terminal residue" evidence="2">
    <location>
        <position position="1"/>
    </location>
</feature>
<name>A0ABC8TQF9_9AQUA</name>
<sequence>THEKQLQRVRAEAAEIHQKSSSNTIRESSWDPAESQLIQSSRWNRGKKQKNS</sequence>